<evidence type="ECO:0000259" key="2">
    <source>
        <dbReference type="Pfam" id="PF02517"/>
    </source>
</evidence>
<evidence type="ECO:0000256" key="1">
    <source>
        <dbReference type="SAM" id="Phobius"/>
    </source>
</evidence>
<protein>
    <recommendedName>
        <fullName evidence="2">CAAX prenyl protease 2/Lysostaphin resistance protein A-like domain-containing protein</fullName>
    </recommendedName>
</protein>
<feature type="transmembrane region" description="Helical" evidence="1">
    <location>
        <begin position="199"/>
        <end position="217"/>
    </location>
</feature>
<feature type="transmembrane region" description="Helical" evidence="1">
    <location>
        <begin position="148"/>
        <end position="170"/>
    </location>
</feature>
<dbReference type="RefSeq" id="WP_083345698.1">
    <property type="nucleotide sequence ID" value="NZ_LT629690.1"/>
</dbReference>
<dbReference type="Pfam" id="PF02517">
    <property type="entry name" value="Rce1-like"/>
    <property type="match status" value="1"/>
</dbReference>
<keyword evidence="1" id="KW-0472">Membrane</keyword>
<feature type="transmembrane region" description="Helical" evidence="1">
    <location>
        <begin position="112"/>
        <end position="142"/>
    </location>
</feature>
<keyword evidence="1" id="KW-0812">Transmembrane</keyword>
<sequence>MQDEETSNPPQHILRRIFFAEDGLRAIWSIVLFLGLTFALVRGVLELFRSFLHQQQLVLKNTGELPAGFSLLIDGVVFAVAALVAFLISRLEKRDFGKYGIDALRPHRIRQFAAGIAVGIGTMCLLMLALKVAGVVVFNGMLLHGAEIVKWGALWALAFLVVGLTEEYLMRGFLQFQLARGVAAIASRMGHREALCKRIGFWVAAGFFSLLFGLLHGNNPGESPIGLLSAGLIGLVLAYSLWRTGSLWWAVGYHAAWDWTQSFVWGVADSGGVSQHRLLLTHSQGPLLLSGGLTGPEGSILVLAIILLVTAIVALTLKPEPGSPAAESNVPSV</sequence>
<dbReference type="Proteomes" id="UP000182427">
    <property type="component" value="Chromosome I"/>
</dbReference>
<feature type="transmembrane region" description="Helical" evidence="1">
    <location>
        <begin position="223"/>
        <end position="242"/>
    </location>
</feature>
<name>A0A1G7MKE4_9BACT</name>
<reference evidence="3 4" key="1">
    <citation type="submission" date="2016-10" db="EMBL/GenBank/DDBJ databases">
        <authorList>
            <person name="de Groot N.N."/>
        </authorList>
    </citation>
    <scope>NUCLEOTIDE SEQUENCE [LARGE SCALE GENOMIC DNA]</scope>
    <source>
        <strain evidence="3 4">GAS232</strain>
    </source>
</reference>
<gene>
    <name evidence="3" type="ORF">SAMN05444167_2818</name>
</gene>
<keyword evidence="1" id="KW-1133">Transmembrane helix</keyword>
<feature type="transmembrane region" description="Helical" evidence="1">
    <location>
        <begin position="298"/>
        <end position="317"/>
    </location>
</feature>
<dbReference type="GO" id="GO:0080120">
    <property type="term" value="P:CAAX-box protein maturation"/>
    <property type="evidence" value="ECO:0007669"/>
    <property type="project" value="UniProtKB-ARBA"/>
</dbReference>
<dbReference type="PANTHER" id="PTHR39430:SF1">
    <property type="entry name" value="PROTEASE"/>
    <property type="match status" value="1"/>
</dbReference>
<dbReference type="AlphaFoldDB" id="A0A1G7MKE4"/>
<accession>A0A1G7MKE4</accession>
<feature type="domain" description="CAAX prenyl protease 2/Lysostaphin resistance protein A-like" evidence="2">
    <location>
        <begin position="153"/>
        <end position="259"/>
    </location>
</feature>
<dbReference type="OrthoDB" id="324900at2"/>
<feature type="transmembrane region" description="Helical" evidence="1">
    <location>
        <begin position="65"/>
        <end position="91"/>
    </location>
</feature>
<proteinExistence type="predicted"/>
<dbReference type="GO" id="GO:0004175">
    <property type="term" value="F:endopeptidase activity"/>
    <property type="evidence" value="ECO:0007669"/>
    <property type="project" value="UniProtKB-ARBA"/>
</dbReference>
<keyword evidence="4" id="KW-1185">Reference proteome</keyword>
<organism evidence="3 4">
    <name type="scientific">Terriglobus roseus</name>
    <dbReference type="NCBI Taxonomy" id="392734"/>
    <lineage>
        <taxon>Bacteria</taxon>
        <taxon>Pseudomonadati</taxon>
        <taxon>Acidobacteriota</taxon>
        <taxon>Terriglobia</taxon>
        <taxon>Terriglobales</taxon>
        <taxon>Acidobacteriaceae</taxon>
        <taxon>Terriglobus</taxon>
    </lineage>
</organism>
<dbReference type="EMBL" id="LT629690">
    <property type="protein sequence ID" value="SDF61570.1"/>
    <property type="molecule type" value="Genomic_DNA"/>
</dbReference>
<feature type="transmembrane region" description="Helical" evidence="1">
    <location>
        <begin position="26"/>
        <end position="45"/>
    </location>
</feature>
<evidence type="ECO:0000313" key="3">
    <source>
        <dbReference type="EMBL" id="SDF61570.1"/>
    </source>
</evidence>
<dbReference type="InterPro" id="IPR003675">
    <property type="entry name" value="Rce1/LyrA-like_dom"/>
</dbReference>
<evidence type="ECO:0000313" key="4">
    <source>
        <dbReference type="Proteomes" id="UP000182427"/>
    </source>
</evidence>
<dbReference type="PANTHER" id="PTHR39430">
    <property type="entry name" value="MEMBRANE-ASSOCIATED PROTEASE-RELATED"/>
    <property type="match status" value="1"/>
</dbReference>